<protein>
    <recommendedName>
        <fullName evidence="5">UBC core domain-containing protein</fullName>
    </recommendedName>
</protein>
<keyword evidence="4" id="KW-0520">NAD</keyword>
<proteinExistence type="predicted"/>
<dbReference type="InterPro" id="IPR012317">
    <property type="entry name" value="Poly(ADP-ribose)pol_cat_dom"/>
</dbReference>
<dbReference type="PROSITE" id="PS50127">
    <property type="entry name" value="UBC_2"/>
    <property type="match status" value="1"/>
</dbReference>
<keyword evidence="1" id="KW-0328">Glycosyltransferase</keyword>
<organism evidence="6">
    <name type="scientific">viral metagenome</name>
    <dbReference type="NCBI Taxonomy" id="1070528"/>
    <lineage>
        <taxon>unclassified sequences</taxon>
        <taxon>metagenomes</taxon>
        <taxon>organismal metagenomes</taxon>
    </lineage>
</organism>
<keyword evidence="2" id="KW-0808">Transferase</keyword>
<sequence>MDNDSFKNLYESFGFKLEENVLIKGVIKVSLKNNFLINNKKTLDDFHVFRLLQNKFGEIIEIKENNCLEIFEFLVELSHGIYDYCTICGKKLNIKIDKIYWCDSESCKYCEESILTSDFLHKELNSNPIASNLIVSSGLSLIKQFVNRVYPYPLYFVKDKINYKRDDMMSNLKKPDDVFFKELKDFVINNFAQLNTIIDEMIKLVDDKNYHDIDIYHKYGEKTYALIKFLVRTIHYDVYKLDSNYLSKMKMSLKHADIYEIKYPQEVEERFNNGKILFHGSSFGNWFSIMRNGLKNMSGTILQTNGAVHGKGVYFATDFNTSYGYSNKLYISGTKRIVGVAKVNNSNNYNKGNFFVVPNDNDILLKYMIVSNSTLNVQEVNDFITKYDEFQKLNIGDYFKLLNKRLDKELQKVKKEYNPSNIEATWTGSKIEILFKNHNIKIEVIIPYNYPQNPPIFKLTDKFNYNKDIPITSDGTILTKKLHPETWQMKNTFAKIIKEILKFIDKIQIIQ</sequence>
<dbReference type="GO" id="GO:0016779">
    <property type="term" value="F:nucleotidyltransferase activity"/>
    <property type="evidence" value="ECO:0007669"/>
    <property type="project" value="UniProtKB-KW"/>
</dbReference>
<dbReference type="Gene3D" id="3.90.228.10">
    <property type="match status" value="1"/>
</dbReference>
<keyword evidence="3" id="KW-0548">Nucleotidyltransferase</keyword>
<evidence type="ECO:0000256" key="1">
    <source>
        <dbReference type="ARBA" id="ARBA00022676"/>
    </source>
</evidence>
<dbReference type="GO" id="GO:0003950">
    <property type="term" value="F:NAD+ poly-ADP-ribosyltransferase activity"/>
    <property type="evidence" value="ECO:0007669"/>
    <property type="project" value="InterPro"/>
</dbReference>
<dbReference type="PANTHER" id="PTHR21328">
    <property type="entry name" value="POLY ADP-RIBOSE POLYMERASE FAMILY, MEMBER PARP"/>
    <property type="match status" value="1"/>
</dbReference>
<dbReference type="InterPro" id="IPR016135">
    <property type="entry name" value="UBQ-conjugating_enzyme/RWD"/>
</dbReference>
<evidence type="ECO:0000256" key="2">
    <source>
        <dbReference type="ARBA" id="ARBA00022679"/>
    </source>
</evidence>
<evidence type="ECO:0000313" key="6">
    <source>
        <dbReference type="EMBL" id="QHS77304.1"/>
    </source>
</evidence>
<dbReference type="AlphaFoldDB" id="A0A6C0ACA5"/>
<feature type="domain" description="UBC core" evidence="5">
    <location>
        <begin position="389"/>
        <end position="511"/>
    </location>
</feature>
<dbReference type="SUPFAM" id="SSF56399">
    <property type="entry name" value="ADP-ribosylation"/>
    <property type="match status" value="1"/>
</dbReference>
<evidence type="ECO:0000256" key="4">
    <source>
        <dbReference type="ARBA" id="ARBA00023027"/>
    </source>
</evidence>
<dbReference type="InterPro" id="IPR000608">
    <property type="entry name" value="UBC"/>
</dbReference>
<dbReference type="Gene3D" id="3.10.110.10">
    <property type="entry name" value="Ubiquitin Conjugating Enzyme"/>
    <property type="match status" value="1"/>
</dbReference>
<dbReference type="EMBL" id="MN740544">
    <property type="protein sequence ID" value="QHS77304.1"/>
    <property type="molecule type" value="Genomic_DNA"/>
</dbReference>
<name>A0A6C0ACA5_9ZZZZ</name>
<accession>A0A6C0ACA5</accession>
<dbReference type="Pfam" id="PF00644">
    <property type="entry name" value="PARP"/>
    <property type="match status" value="1"/>
</dbReference>
<dbReference type="InterPro" id="IPR051838">
    <property type="entry name" value="ARTD_PARP"/>
</dbReference>
<evidence type="ECO:0000259" key="5">
    <source>
        <dbReference type="PROSITE" id="PS50127"/>
    </source>
</evidence>
<reference evidence="6" key="1">
    <citation type="journal article" date="2020" name="Nature">
        <title>Giant virus diversity and host interactions through global metagenomics.</title>
        <authorList>
            <person name="Schulz F."/>
            <person name="Roux S."/>
            <person name="Paez-Espino D."/>
            <person name="Jungbluth S."/>
            <person name="Walsh D.A."/>
            <person name="Denef V.J."/>
            <person name="McMahon K.D."/>
            <person name="Konstantinidis K.T."/>
            <person name="Eloe-Fadrosh E.A."/>
            <person name="Kyrpides N.C."/>
            <person name="Woyke T."/>
        </authorList>
    </citation>
    <scope>NUCLEOTIDE SEQUENCE</scope>
    <source>
        <strain evidence="6">GVMAG-S-1004661-13</strain>
    </source>
</reference>
<dbReference type="CDD" id="cd00195">
    <property type="entry name" value="UBCc_UEV"/>
    <property type="match status" value="1"/>
</dbReference>
<dbReference type="SUPFAM" id="SSF54495">
    <property type="entry name" value="UBC-like"/>
    <property type="match status" value="1"/>
</dbReference>
<evidence type="ECO:0000256" key="3">
    <source>
        <dbReference type="ARBA" id="ARBA00022695"/>
    </source>
</evidence>